<organism evidence="1 2">
    <name type="scientific">Arthrobacter psychrochitiniphilus</name>
    <dbReference type="NCBI Taxonomy" id="291045"/>
    <lineage>
        <taxon>Bacteria</taxon>
        <taxon>Bacillati</taxon>
        <taxon>Actinomycetota</taxon>
        <taxon>Actinomycetes</taxon>
        <taxon>Micrococcales</taxon>
        <taxon>Micrococcaceae</taxon>
        <taxon>Arthrobacter</taxon>
    </lineage>
</organism>
<dbReference type="EMBL" id="QHLZ01000001">
    <property type="protein sequence ID" value="PXA69075.1"/>
    <property type="molecule type" value="Genomic_DNA"/>
</dbReference>
<sequence>MHSLRASVRTVAVIGVLMVTGTLAACAPAGESSTLAMRPATTSTEGDSALLTGVLRHEDRCTFVDSAAGEAVVPVFAEDTAAWSGGTLTFSGALSATDKAVAGDTVNLAGGQAQGIAQDWKIPDGCRAYGSFWIVSGG</sequence>
<name>A0A2V3DW36_9MICC</name>
<dbReference type="Proteomes" id="UP000246303">
    <property type="component" value="Unassembled WGS sequence"/>
</dbReference>
<evidence type="ECO:0000313" key="1">
    <source>
        <dbReference type="EMBL" id="PXA69075.1"/>
    </source>
</evidence>
<dbReference type="AlphaFoldDB" id="A0A2V3DW36"/>
<gene>
    <name evidence="1" type="ORF">CVS29_00365</name>
</gene>
<reference evidence="1 2" key="1">
    <citation type="submission" date="2018-05" db="EMBL/GenBank/DDBJ databases">
        <title>Genetic diversity of glacier-inhabiting Cryobacterium bacteria in China and description of Cryobacterium mengkeensis sp. nov. and Arthrobacter glacialis sp. nov.</title>
        <authorList>
            <person name="Liu Q."/>
            <person name="Xin Y.-H."/>
        </authorList>
    </citation>
    <scope>NUCLEOTIDE SEQUENCE [LARGE SCALE GENOMIC DNA]</scope>
    <source>
        <strain evidence="1 2">GP3</strain>
    </source>
</reference>
<dbReference type="RefSeq" id="WP_110104362.1">
    <property type="nucleotide sequence ID" value="NZ_JACBZZ010000001.1"/>
</dbReference>
<dbReference type="OrthoDB" id="5146988at2"/>
<comment type="caution">
    <text evidence="1">The sequence shown here is derived from an EMBL/GenBank/DDBJ whole genome shotgun (WGS) entry which is preliminary data.</text>
</comment>
<proteinExistence type="predicted"/>
<keyword evidence="2" id="KW-1185">Reference proteome</keyword>
<accession>A0A2V3DW36</accession>
<evidence type="ECO:0000313" key="2">
    <source>
        <dbReference type="Proteomes" id="UP000246303"/>
    </source>
</evidence>
<protein>
    <submittedName>
        <fullName evidence="1">Uncharacterized protein</fullName>
    </submittedName>
</protein>
<dbReference type="PROSITE" id="PS51257">
    <property type="entry name" value="PROKAR_LIPOPROTEIN"/>
    <property type="match status" value="1"/>
</dbReference>